<sequence>MASEPPMCGEMGLPRYEGTLETAFIYKEIDRPLALCALFQNQMADALNDGKPFDEYVPIAYKTQVVAGTNYTIRIKTGPKSEIGMEVFWPLGSGLPKMTDCYHWGKKGEGPRVLSATVNN</sequence>
<gene>
    <name evidence="2" type="primary">LOC118405856</name>
</gene>
<dbReference type="OrthoDB" id="2429551at2759"/>
<dbReference type="Proteomes" id="UP000001554">
    <property type="component" value="Chromosome 18"/>
</dbReference>
<dbReference type="AlphaFoldDB" id="A0A9J7HL34"/>
<keyword evidence="1" id="KW-1185">Reference proteome</keyword>
<dbReference type="RefSeq" id="XP_035661556.1">
    <property type="nucleotide sequence ID" value="XM_035805663.1"/>
</dbReference>
<reference evidence="1" key="1">
    <citation type="journal article" date="2020" name="Nat. Ecol. Evol.">
        <title>Deeply conserved synteny resolves early events in vertebrate evolution.</title>
        <authorList>
            <person name="Simakov O."/>
            <person name="Marletaz F."/>
            <person name="Yue J.X."/>
            <person name="O'Connell B."/>
            <person name="Jenkins J."/>
            <person name="Brandt A."/>
            <person name="Calef R."/>
            <person name="Tung C.H."/>
            <person name="Huang T.K."/>
            <person name="Schmutz J."/>
            <person name="Satoh N."/>
            <person name="Yu J.K."/>
            <person name="Putnam N.H."/>
            <person name="Green R.E."/>
            <person name="Rokhsar D.S."/>
        </authorList>
    </citation>
    <scope>NUCLEOTIDE SEQUENCE [LARGE SCALE GENOMIC DNA]</scope>
    <source>
        <strain evidence="1">S238N-H82</strain>
    </source>
</reference>
<dbReference type="SUPFAM" id="SSF54403">
    <property type="entry name" value="Cystatin/monellin"/>
    <property type="match status" value="1"/>
</dbReference>
<organism evidence="1 2">
    <name type="scientific">Branchiostoma floridae</name>
    <name type="common">Florida lancelet</name>
    <name type="synonym">Amphioxus</name>
    <dbReference type="NCBI Taxonomy" id="7739"/>
    <lineage>
        <taxon>Eukaryota</taxon>
        <taxon>Metazoa</taxon>
        <taxon>Chordata</taxon>
        <taxon>Cephalochordata</taxon>
        <taxon>Leptocardii</taxon>
        <taxon>Amphioxiformes</taxon>
        <taxon>Branchiostomatidae</taxon>
        <taxon>Branchiostoma</taxon>
    </lineage>
</organism>
<proteinExistence type="predicted"/>
<dbReference type="InterPro" id="IPR046350">
    <property type="entry name" value="Cystatin_sf"/>
</dbReference>
<dbReference type="KEGG" id="bfo:118405856"/>
<accession>A0A9J7HL34</accession>
<name>A0A9J7HL34_BRAFL</name>
<protein>
    <submittedName>
        <fullName evidence="2">Uncharacterized protein LOC118405856</fullName>
    </submittedName>
</protein>
<dbReference type="PROSITE" id="PS00287">
    <property type="entry name" value="CYSTATIN"/>
    <property type="match status" value="1"/>
</dbReference>
<dbReference type="Gene3D" id="3.10.450.10">
    <property type="match status" value="1"/>
</dbReference>
<dbReference type="InterPro" id="IPR018073">
    <property type="entry name" value="Prot_inh_cystat_CS"/>
</dbReference>
<evidence type="ECO:0000313" key="2">
    <source>
        <dbReference type="RefSeq" id="XP_035661556.1"/>
    </source>
</evidence>
<reference evidence="2" key="2">
    <citation type="submission" date="2025-08" db="UniProtKB">
        <authorList>
            <consortium name="RefSeq"/>
        </authorList>
    </citation>
    <scope>IDENTIFICATION</scope>
    <source>
        <strain evidence="2">S238N-H82</strain>
        <tissue evidence="2">Testes</tissue>
    </source>
</reference>
<dbReference type="GeneID" id="118405856"/>
<evidence type="ECO:0000313" key="1">
    <source>
        <dbReference type="Proteomes" id="UP000001554"/>
    </source>
</evidence>